<proteinExistence type="predicted"/>
<protein>
    <submittedName>
        <fullName evidence="2">Uncharacterized protein</fullName>
    </submittedName>
</protein>
<dbReference type="RefSeq" id="WP_252801999.1">
    <property type="nucleotide sequence ID" value="NZ_BAAABM010000047.1"/>
</dbReference>
<name>A0ABN0X5C7_9ACTN</name>
<reference evidence="2 3" key="1">
    <citation type="journal article" date="2019" name="Int. J. Syst. Evol. Microbiol.">
        <title>The Global Catalogue of Microorganisms (GCM) 10K type strain sequencing project: providing services to taxonomists for standard genome sequencing and annotation.</title>
        <authorList>
            <consortium name="The Broad Institute Genomics Platform"/>
            <consortium name="The Broad Institute Genome Sequencing Center for Infectious Disease"/>
            <person name="Wu L."/>
            <person name="Ma J."/>
        </authorList>
    </citation>
    <scope>NUCLEOTIDE SEQUENCE [LARGE SCALE GENOMIC DNA]</scope>
    <source>
        <strain evidence="2 3">JCM 3146</strain>
    </source>
</reference>
<dbReference type="EMBL" id="BAAABM010000047">
    <property type="protein sequence ID" value="GAA0355590.1"/>
    <property type="molecule type" value="Genomic_DNA"/>
</dbReference>
<evidence type="ECO:0000256" key="1">
    <source>
        <dbReference type="SAM" id="MobiDB-lite"/>
    </source>
</evidence>
<organism evidence="2 3">
    <name type="scientific">Actinoallomurus spadix</name>
    <dbReference type="NCBI Taxonomy" id="79912"/>
    <lineage>
        <taxon>Bacteria</taxon>
        <taxon>Bacillati</taxon>
        <taxon>Actinomycetota</taxon>
        <taxon>Actinomycetes</taxon>
        <taxon>Streptosporangiales</taxon>
        <taxon>Thermomonosporaceae</taxon>
        <taxon>Actinoallomurus</taxon>
    </lineage>
</organism>
<gene>
    <name evidence="2" type="ORF">GCM10010151_51490</name>
</gene>
<keyword evidence="3" id="KW-1185">Reference proteome</keyword>
<sequence>MRYRSGDSGRRREGRRRLRGAAEEPGAPRLAGRTTDTPGDACAIRLTESLEDALLALDAQSAGFEDAARKADHVEELRRVLGILLDVLADWEMLADREARGP</sequence>
<comment type="caution">
    <text evidence="2">The sequence shown here is derived from an EMBL/GenBank/DDBJ whole genome shotgun (WGS) entry which is preliminary data.</text>
</comment>
<feature type="region of interest" description="Disordered" evidence="1">
    <location>
        <begin position="1"/>
        <end position="38"/>
    </location>
</feature>
<dbReference type="Proteomes" id="UP001501822">
    <property type="component" value="Unassembled WGS sequence"/>
</dbReference>
<evidence type="ECO:0000313" key="3">
    <source>
        <dbReference type="Proteomes" id="UP001501822"/>
    </source>
</evidence>
<accession>A0ABN0X5C7</accession>
<evidence type="ECO:0000313" key="2">
    <source>
        <dbReference type="EMBL" id="GAA0355590.1"/>
    </source>
</evidence>
<feature type="compositionally biased region" description="Basic and acidic residues" evidence="1">
    <location>
        <begin position="1"/>
        <end position="11"/>
    </location>
</feature>